<dbReference type="AlphaFoldDB" id="A0A7W8KBJ3"/>
<feature type="region of interest" description="Disordered" evidence="1">
    <location>
        <begin position="47"/>
        <end position="114"/>
    </location>
</feature>
<reference evidence="2" key="1">
    <citation type="journal article" date="2014" name="Int. J. Syst. Evol. Microbiol.">
        <title>Complete genome of a new Firmicutes species belonging to the dominant human colonic microbiota ('Ruminococcus bicirculans') reveals two chromosomes and a selective capacity to utilize plant glucans.</title>
        <authorList>
            <consortium name="NISC Comparative Sequencing Program"/>
            <person name="Wegmann U."/>
            <person name="Louis P."/>
            <person name="Goesmann A."/>
            <person name="Henrissat B."/>
            <person name="Duncan S.H."/>
            <person name="Flint H.J."/>
        </authorList>
    </citation>
    <scope>NUCLEOTIDE SEQUENCE</scope>
    <source>
        <strain evidence="2">CGMCC 1.18437</strain>
    </source>
</reference>
<dbReference type="Proteomes" id="UP000619376">
    <property type="component" value="Unassembled WGS sequence"/>
</dbReference>
<sequence length="114" mass="12050">MPPQPPRKDDPQEADFTRKMVLGILSTLETKGLLSSGEVESIIRAARQASAPAPAPRRAGPAAPGTRWATPDGQPLGMDRSTPIAIPDVKRQSTPALDPAAGKETVPVIDMTME</sequence>
<reference evidence="5" key="2">
    <citation type="journal article" date="2019" name="Int. J. Syst. Evol. Microbiol.">
        <title>The Global Catalogue of Microorganisms (GCM) 10K type strain sequencing project: providing services to taxonomists for standard genome sequencing and annotation.</title>
        <authorList>
            <consortium name="The Broad Institute Genomics Platform"/>
            <consortium name="The Broad Institute Genome Sequencing Center for Infectious Disease"/>
            <person name="Wu L."/>
            <person name="Ma J."/>
        </authorList>
    </citation>
    <scope>NUCLEOTIDE SEQUENCE [LARGE SCALE GENOMIC DNA]</scope>
    <source>
        <strain evidence="5">CGMCC 1.18437</strain>
    </source>
</reference>
<feature type="compositionally biased region" description="Low complexity" evidence="1">
    <location>
        <begin position="47"/>
        <end position="71"/>
    </location>
</feature>
<gene>
    <name evidence="2" type="ORF">GCM10017781_05120</name>
    <name evidence="3" type="ORF">HNQ07_000530</name>
</gene>
<evidence type="ECO:0000313" key="4">
    <source>
        <dbReference type="Proteomes" id="UP000539473"/>
    </source>
</evidence>
<proteinExistence type="predicted"/>
<protein>
    <submittedName>
        <fullName evidence="3">Uncharacterized protein</fullName>
    </submittedName>
</protein>
<comment type="caution">
    <text evidence="3">The sequence shown here is derived from an EMBL/GenBank/DDBJ whole genome shotgun (WGS) entry which is preliminary data.</text>
</comment>
<dbReference type="EMBL" id="JACHFK010000001">
    <property type="protein sequence ID" value="MBB5375086.1"/>
    <property type="molecule type" value="Genomic_DNA"/>
</dbReference>
<dbReference type="EMBL" id="BNAJ01000001">
    <property type="protein sequence ID" value="GHF31630.1"/>
    <property type="molecule type" value="Genomic_DNA"/>
</dbReference>
<evidence type="ECO:0000256" key="1">
    <source>
        <dbReference type="SAM" id="MobiDB-lite"/>
    </source>
</evidence>
<evidence type="ECO:0000313" key="3">
    <source>
        <dbReference type="EMBL" id="MBB5375086.1"/>
    </source>
</evidence>
<dbReference type="RefSeq" id="WP_184109329.1">
    <property type="nucleotide sequence ID" value="NZ_BNAJ01000001.1"/>
</dbReference>
<name>A0A7W8KBJ3_9DEIO</name>
<accession>A0A7W8KBJ3</accession>
<evidence type="ECO:0000313" key="2">
    <source>
        <dbReference type="EMBL" id="GHF31630.1"/>
    </source>
</evidence>
<evidence type="ECO:0000313" key="5">
    <source>
        <dbReference type="Proteomes" id="UP000619376"/>
    </source>
</evidence>
<organism evidence="3 4">
    <name type="scientific">Deinococcus metalli</name>
    <dbReference type="NCBI Taxonomy" id="1141878"/>
    <lineage>
        <taxon>Bacteria</taxon>
        <taxon>Thermotogati</taxon>
        <taxon>Deinococcota</taxon>
        <taxon>Deinococci</taxon>
        <taxon>Deinococcales</taxon>
        <taxon>Deinococcaceae</taxon>
        <taxon>Deinococcus</taxon>
    </lineage>
</organism>
<keyword evidence="5" id="KW-1185">Reference proteome</keyword>
<dbReference type="Proteomes" id="UP000539473">
    <property type="component" value="Unassembled WGS sequence"/>
</dbReference>
<reference evidence="2" key="4">
    <citation type="submission" date="2024-05" db="EMBL/GenBank/DDBJ databases">
        <authorList>
            <person name="Sun Q."/>
            <person name="Zhou Y."/>
        </authorList>
    </citation>
    <scope>NUCLEOTIDE SEQUENCE</scope>
    <source>
        <strain evidence="2">CGMCC 1.18437</strain>
    </source>
</reference>
<reference evidence="3 4" key="3">
    <citation type="submission" date="2020-08" db="EMBL/GenBank/DDBJ databases">
        <title>Genomic Encyclopedia of Type Strains, Phase IV (KMG-IV): sequencing the most valuable type-strain genomes for metagenomic binning, comparative biology and taxonomic classification.</title>
        <authorList>
            <person name="Goeker M."/>
        </authorList>
    </citation>
    <scope>NUCLEOTIDE SEQUENCE [LARGE SCALE GENOMIC DNA]</scope>
    <source>
        <strain evidence="3 4">DSM 27521</strain>
    </source>
</reference>